<reference evidence="1 2" key="1">
    <citation type="submission" date="2014-07" db="EMBL/GenBank/DDBJ databases">
        <authorList>
            <person name="Yuan W."/>
            <person name="Rao X."/>
        </authorList>
    </citation>
    <scope>NUCLEOTIDE SEQUENCE [LARGE SCALE GENOMIC DNA]</scope>
</reference>
<dbReference type="Proteomes" id="UP000202284">
    <property type="component" value="Segment"/>
</dbReference>
<keyword evidence="2" id="KW-1185">Reference proteome</keyword>
<proteinExistence type="predicted"/>
<protein>
    <recommendedName>
        <fullName evidence="3">Terminal repeat-encoded protein</fullName>
    </recommendedName>
</protein>
<gene>
    <name evidence="1" type="ORF">P108_0123</name>
</gene>
<dbReference type="RefSeq" id="YP_009099460.1">
    <property type="nucleotide sequence ID" value="NC_025426.1"/>
</dbReference>
<dbReference type="EMBL" id="KM216423">
    <property type="protein sequence ID" value="AIK69570.1"/>
    <property type="molecule type" value="Genomic_DNA"/>
</dbReference>
<dbReference type="GeneID" id="22110169"/>
<dbReference type="OrthoDB" id="28711at10239"/>
<evidence type="ECO:0008006" key="3">
    <source>
        <dbReference type="Google" id="ProtNLM"/>
    </source>
</evidence>
<sequence>MQELITYIIYHKESGKVVAQDLSELETIELIYKMIEEGLVKDIELSNYRLFSGNIDILNLLVDIRKQGIFDFEHTWHTR</sequence>
<evidence type="ECO:0000313" key="2">
    <source>
        <dbReference type="Proteomes" id="UP000202284"/>
    </source>
</evidence>
<accession>A0A076YNJ7</accession>
<name>A0A076YNJ7_9CAUD</name>
<dbReference type="KEGG" id="vg:22110169"/>
<organism evidence="1 2">
    <name type="scientific">Staphylococcus phage P108</name>
    <dbReference type="NCBI Taxonomy" id="1526408"/>
    <lineage>
        <taxon>Viruses</taxon>
        <taxon>Duplodnaviria</taxon>
        <taxon>Heunggongvirae</taxon>
        <taxon>Uroviricota</taxon>
        <taxon>Caudoviricetes</taxon>
        <taxon>Herelleviridae</taxon>
        <taxon>Twortvirinae</taxon>
        <taxon>Kayvirus</taxon>
        <taxon>Kayvirus P108</taxon>
    </lineage>
</organism>
<evidence type="ECO:0000313" key="1">
    <source>
        <dbReference type="EMBL" id="AIK69570.1"/>
    </source>
</evidence>